<feature type="coiled-coil region" evidence="6">
    <location>
        <begin position="743"/>
        <end position="791"/>
    </location>
</feature>
<evidence type="ECO:0000259" key="7">
    <source>
        <dbReference type="Pfam" id="PF00350"/>
    </source>
</evidence>
<feature type="coiled-coil region" evidence="6">
    <location>
        <begin position="444"/>
        <end position="506"/>
    </location>
</feature>
<dbReference type="Gene3D" id="3.40.50.300">
    <property type="entry name" value="P-loop containing nucleotide triphosphate hydrolases"/>
    <property type="match status" value="1"/>
</dbReference>
<evidence type="ECO:0000313" key="8">
    <source>
        <dbReference type="EMBL" id="VXD15632.1"/>
    </source>
</evidence>
<dbReference type="Pfam" id="PF00350">
    <property type="entry name" value="Dynamin_N"/>
    <property type="match status" value="1"/>
</dbReference>
<evidence type="ECO:0000313" key="9">
    <source>
        <dbReference type="Proteomes" id="UP000184550"/>
    </source>
</evidence>
<keyword evidence="4" id="KW-0342">GTP-binding</keyword>
<comment type="subcellular location">
    <subcellularLocation>
        <location evidence="1">Membrane</location>
    </subcellularLocation>
</comment>
<dbReference type="GO" id="GO:0016020">
    <property type="term" value="C:membrane"/>
    <property type="evidence" value="ECO:0007669"/>
    <property type="project" value="UniProtKB-SubCell"/>
</dbReference>
<feature type="domain" description="Dynamin N-terminal" evidence="7">
    <location>
        <begin position="66"/>
        <end position="284"/>
    </location>
</feature>
<keyword evidence="2" id="KW-0547">Nucleotide-binding</keyword>
<proteinExistence type="predicted"/>
<keyword evidence="9" id="KW-1185">Reference proteome</keyword>
<keyword evidence="3" id="KW-0378">Hydrolase</keyword>
<dbReference type="InterPro" id="IPR045063">
    <property type="entry name" value="Dynamin_N"/>
</dbReference>
<dbReference type="GO" id="GO:0008053">
    <property type="term" value="P:mitochondrial fusion"/>
    <property type="evidence" value="ECO:0007669"/>
    <property type="project" value="TreeGrafter"/>
</dbReference>
<dbReference type="InterPro" id="IPR027094">
    <property type="entry name" value="Mitofusin_fam"/>
</dbReference>
<dbReference type="RefSeq" id="WP_083616555.1">
    <property type="nucleotide sequence ID" value="NZ_LR734824.1"/>
</dbReference>
<dbReference type="Proteomes" id="UP000184550">
    <property type="component" value="Unassembled WGS sequence"/>
</dbReference>
<accession>A0A7Z9BJX1</accession>
<organism evidence="8 9">
    <name type="scientific">Planktothrix serta PCC 8927</name>
    <dbReference type="NCBI Taxonomy" id="671068"/>
    <lineage>
        <taxon>Bacteria</taxon>
        <taxon>Bacillati</taxon>
        <taxon>Cyanobacteriota</taxon>
        <taxon>Cyanophyceae</taxon>
        <taxon>Oscillatoriophycideae</taxon>
        <taxon>Oscillatoriales</taxon>
        <taxon>Microcoleaceae</taxon>
        <taxon>Planktothrix</taxon>
    </lineage>
</organism>
<dbReference type="PANTHER" id="PTHR10465:SF0">
    <property type="entry name" value="SARCALUMENIN"/>
    <property type="match status" value="1"/>
</dbReference>
<keyword evidence="5" id="KW-0472">Membrane</keyword>
<evidence type="ECO:0000256" key="2">
    <source>
        <dbReference type="ARBA" id="ARBA00022741"/>
    </source>
</evidence>
<comment type="caution">
    <text evidence="8">The sequence shown here is derived from an EMBL/GenBank/DDBJ whole genome shotgun (WGS) entry which is preliminary data.</text>
</comment>
<sequence>MDSEFPKPNVKDLQSDVIELLKDIGALMSRASCALTSDPMGQKYGEFQKDVNQAIQNVTKLELRMAVVAPMKAGKSTITNAVVGQDILPSRNAAMTTLPTEIVLNSQLTKPILTLSPEILSVFKETFSTLQQIIQELGSERMQKKIDQYPHLMELSQNIAAGNWEILITPKISGRDNIVKTLTGLNDIVRLCSLINPNSDPLRKLVDVPCIETPFWRSKNSENSEQLGNLVIIDTPGPNEAGENLKLRGVVEKELSKSSIVLIVLDFTQLKTDAAEKVKKDVQKVINLRRKENLYVLINKVDQRRDGDMTPEQVRQFVAAELSIGSEEDKDRVFEIAARRAFVAASFIQELEQNADLEPIKMQTSRALAQEVYGIDWEEDLEDATIEALSKKAQRLWKKSGFDPFLEQAIKALVDRAAPRCMDSALTLIKNHLVTLGDEMSLRKNAIPQKRQKLQREVEALESDLQSLENCRSRLQQVDTTKVQLNQRLQEILEELKKVARVSLENYFEQQEFERGNPLEKISMVVKTVGQNFLKTLLQIEPFSNRLPPQIKSGVEFKSQKEEFEFETEDQAEQFANLATAYARERADTLLAGGRQEINDEVDKARTGLTQFLEKETTPIIERACERLKEAFNVNLSLPKLSLDDDGVKLVEPRVKASTREIDQGYEQKTIKKRSFRHWLWLIPYDETIRVKKPVKKENYYIVSLKDQIIEINRSIEAGIDAMNQDINKYLDEDFKDWFDQYFDKLEDYLGNYKDTLKQAQADQNLNLEKQEKLKEDLESLLGEAKKYIEKVDESLDRTNQLKF</sequence>
<gene>
    <name evidence="8" type="ORF">PL8927_50095</name>
</gene>
<keyword evidence="6" id="KW-0175">Coiled coil</keyword>
<dbReference type="GO" id="GO:0005525">
    <property type="term" value="F:GTP binding"/>
    <property type="evidence" value="ECO:0007669"/>
    <property type="project" value="UniProtKB-KW"/>
</dbReference>
<evidence type="ECO:0000256" key="5">
    <source>
        <dbReference type="ARBA" id="ARBA00023136"/>
    </source>
</evidence>
<dbReference type="AlphaFoldDB" id="A0A7Z9BJX1"/>
<dbReference type="InterPro" id="IPR027417">
    <property type="entry name" value="P-loop_NTPase"/>
</dbReference>
<protein>
    <recommendedName>
        <fullName evidence="7">Dynamin N-terminal domain-containing protein</fullName>
    </recommendedName>
</protein>
<reference evidence="8" key="1">
    <citation type="submission" date="2019-10" db="EMBL/GenBank/DDBJ databases">
        <authorList>
            <consortium name="Genoscope - CEA"/>
            <person name="William W."/>
        </authorList>
    </citation>
    <scope>NUCLEOTIDE SEQUENCE [LARGE SCALE GENOMIC DNA]</scope>
    <source>
        <strain evidence="8">BBR_PRJEB10992</strain>
    </source>
</reference>
<dbReference type="CDD" id="cd00882">
    <property type="entry name" value="Ras_like_GTPase"/>
    <property type="match status" value="1"/>
</dbReference>
<dbReference type="EMBL" id="CZCU02000124">
    <property type="protein sequence ID" value="VXD15632.1"/>
    <property type="molecule type" value="Genomic_DNA"/>
</dbReference>
<dbReference type="PANTHER" id="PTHR10465">
    <property type="entry name" value="TRANSMEMBRANE GTPASE FZO1"/>
    <property type="match status" value="1"/>
</dbReference>
<evidence type="ECO:0000256" key="4">
    <source>
        <dbReference type="ARBA" id="ARBA00023134"/>
    </source>
</evidence>
<evidence type="ECO:0000256" key="6">
    <source>
        <dbReference type="SAM" id="Coils"/>
    </source>
</evidence>
<name>A0A7Z9BJX1_9CYAN</name>
<dbReference type="GO" id="GO:0003924">
    <property type="term" value="F:GTPase activity"/>
    <property type="evidence" value="ECO:0007669"/>
    <property type="project" value="InterPro"/>
</dbReference>
<dbReference type="OrthoDB" id="6565187at2"/>
<dbReference type="SUPFAM" id="SSF52540">
    <property type="entry name" value="P-loop containing nucleoside triphosphate hydrolases"/>
    <property type="match status" value="1"/>
</dbReference>
<evidence type="ECO:0000256" key="3">
    <source>
        <dbReference type="ARBA" id="ARBA00022801"/>
    </source>
</evidence>
<evidence type="ECO:0000256" key="1">
    <source>
        <dbReference type="ARBA" id="ARBA00004370"/>
    </source>
</evidence>